<accession>A0A6M8HPH7</accession>
<sequence>MKIVVRPDAAAIAELVARLIADQLRARPRTTLGLATGRTMERIYIRLAALHRLERLDFSQVASFNLDEYIGLPASDPRSYRKYMDRFLFDHVDILPERTHVPDGMAPDHAAEGLRYESAIHDAGGIDLQLLGIGETGHIGFNEPLSAFASRTRAVTLAPHTRTQNAAMFGNDDNAVPPRAMTMGIATILDARQILLVATGIRKARMLALTVEGPMTAMISGTALQSHPNCLVLADEPAASQLTERAYYDHVARYDPEILALPG</sequence>
<keyword evidence="5" id="KW-1185">Reference proteome</keyword>
<dbReference type="GO" id="GO:0019262">
    <property type="term" value="P:N-acetylneuraminate catabolic process"/>
    <property type="evidence" value="ECO:0007669"/>
    <property type="project" value="TreeGrafter"/>
</dbReference>
<feature type="domain" description="Glucosamine/galactosamine-6-phosphate isomerase" evidence="3">
    <location>
        <begin position="9"/>
        <end position="213"/>
    </location>
</feature>
<dbReference type="Proteomes" id="UP000500767">
    <property type="component" value="Chromosome"/>
</dbReference>
<dbReference type="InterPro" id="IPR037171">
    <property type="entry name" value="NagB/RpiA_transferase-like"/>
</dbReference>
<dbReference type="GO" id="GO:0005737">
    <property type="term" value="C:cytoplasm"/>
    <property type="evidence" value="ECO:0007669"/>
    <property type="project" value="TreeGrafter"/>
</dbReference>
<dbReference type="InterPro" id="IPR004547">
    <property type="entry name" value="Glucosamine6P_isomerase"/>
</dbReference>
<dbReference type="PANTHER" id="PTHR11280:SF5">
    <property type="entry name" value="GLUCOSAMINE-6-PHOSPHATE ISOMERASE"/>
    <property type="match status" value="1"/>
</dbReference>
<reference evidence="4 5" key="1">
    <citation type="journal article" date="2014" name="World J. Microbiol. Biotechnol.">
        <title>Biodiversity and physiological characteristics of Antarctic and Arctic lichens-associated bacteria.</title>
        <authorList>
            <person name="Lee Y.M."/>
            <person name="Kim E.H."/>
            <person name="Lee H.K."/>
            <person name="Hong S.G."/>
        </authorList>
    </citation>
    <scope>NUCLEOTIDE SEQUENCE [LARGE SCALE GENOMIC DNA]</scope>
    <source>
        <strain evidence="4 5">PAMC 26569</strain>
    </source>
</reference>
<dbReference type="InterPro" id="IPR006148">
    <property type="entry name" value="Glc/Gal-6P_isomerase"/>
</dbReference>
<evidence type="ECO:0000259" key="3">
    <source>
        <dbReference type="Pfam" id="PF01182"/>
    </source>
</evidence>
<dbReference type="EMBL" id="CP053708">
    <property type="protein sequence ID" value="QKE90216.1"/>
    <property type="molecule type" value="Genomic_DNA"/>
</dbReference>
<name>A0A6M8HPH7_9PROT</name>
<keyword evidence="1 4" id="KW-0378">Hydrolase</keyword>
<evidence type="ECO:0000313" key="5">
    <source>
        <dbReference type="Proteomes" id="UP000500767"/>
    </source>
</evidence>
<evidence type="ECO:0000256" key="2">
    <source>
        <dbReference type="NCBIfam" id="TIGR00502"/>
    </source>
</evidence>
<dbReference type="CDD" id="cd01399">
    <property type="entry name" value="GlcN6P_deaminase"/>
    <property type="match status" value="1"/>
</dbReference>
<dbReference type="EC" id="3.5.99.6" evidence="2"/>
<dbReference type="GO" id="GO:0042802">
    <property type="term" value="F:identical protein binding"/>
    <property type="evidence" value="ECO:0007669"/>
    <property type="project" value="TreeGrafter"/>
</dbReference>
<gene>
    <name evidence="4" type="primary">nagB</name>
    <name evidence="4" type="ORF">HN018_09315</name>
</gene>
<organism evidence="4 5">
    <name type="scientific">Lichenicola cladoniae</name>
    <dbReference type="NCBI Taxonomy" id="1484109"/>
    <lineage>
        <taxon>Bacteria</taxon>
        <taxon>Pseudomonadati</taxon>
        <taxon>Pseudomonadota</taxon>
        <taxon>Alphaproteobacteria</taxon>
        <taxon>Acetobacterales</taxon>
        <taxon>Acetobacteraceae</taxon>
        <taxon>Lichenicola</taxon>
    </lineage>
</organism>
<protein>
    <recommendedName>
        <fullName evidence="2">Glucosamine-6-phosphate deaminase</fullName>
        <ecNumber evidence="2">3.5.99.6</ecNumber>
    </recommendedName>
</protein>
<proteinExistence type="predicted"/>
<evidence type="ECO:0000313" key="4">
    <source>
        <dbReference type="EMBL" id="QKE90216.1"/>
    </source>
</evidence>
<dbReference type="AlphaFoldDB" id="A0A6M8HPH7"/>
<dbReference type="GO" id="GO:0006046">
    <property type="term" value="P:N-acetylglucosamine catabolic process"/>
    <property type="evidence" value="ECO:0007669"/>
    <property type="project" value="UniProtKB-UniRule"/>
</dbReference>
<evidence type="ECO:0000256" key="1">
    <source>
        <dbReference type="ARBA" id="ARBA00022801"/>
    </source>
</evidence>
<dbReference type="KEGG" id="lck:HN018_09315"/>
<dbReference type="GO" id="GO:0004342">
    <property type="term" value="F:glucosamine-6-phosphate deaminase activity"/>
    <property type="evidence" value="ECO:0007669"/>
    <property type="project" value="UniProtKB-UniRule"/>
</dbReference>
<dbReference type="NCBIfam" id="TIGR00502">
    <property type="entry name" value="nagB"/>
    <property type="match status" value="1"/>
</dbReference>
<dbReference type="GO" id="GO:0006043">
    <property type="term" value="P:glucosamine catabolic process"/>
    <property type="evidence" value="ECO:0007669"/>
    <property type="project" value="TreeGrafter"/>
</dbReference>
<dbReference type="RefSeq" id="WP_171834103.1">
    <property type="nucleotide sequence ID" value="NZ_CP053708.1"/>
</dbReference>
<dbReference type="GO" id="GO:0005975">
    <property type="term" value="P:carbohydrate metabolic process"/>
    <property type="evidence" value="ECO:0007669"/>
    <property type="project" value="InterPro"/>
</dbReference>
<dbReference type="Pfam" id="PF01182">
    <property type="entry name" value="Glucosamine_iso"/>
    <property type="match status" value="1"/>
</dbReference>
<dbReference type="PANTHER" id="PTHR11280">
    <property type="entry name" value="GLUCOSAMINE-6-PHOSPHATE ISOMERASE"/>
    <property type="match status" value="1"/>
</dbReference>
<dbReference type="SUPFAM" id="SSF100950">
    <property type="entry name" value="NagB/RpiA/CoA transferase-like"/>
    <property type="match status" value="1"/>
</dbReference>
<dbReference type="Gene3D" id="3.40.50.1360">
    <property type="match status" value="1"/>
</dbReference>